<proteinExistence type="predicted"/>
<organism evidence="1 2">
    <name type="scientific">Rotaria sordida</name>
    <dbReference type="NCBI Taxonomy" id="392033"/>
    <lineage>
        <taxon>Eukaryota</taxon>
        <taxon>Metazoa</taxon>
        <taxon>Spiralia</taxon>
        <taxon>Gnathifera</taxon>
        <taxon>Rotifera</taxon>
        <taxon>Eurotatoria</taxon>
        <taxon>Bdelloidea</taxon>
        <taxon>Philodinida</taxon>
        <taxon>Philodinidae</taxon>
        <taxon>Rotaria</taxon>
    </lineage>
</organism>
<reference evidence="1" key="1">
    <citation type="submission" date="2021-02" db="EMBL/GenBank/DDBJ databases">
        <authorList>
            <person name="Nowell W R."/>
        </authorList>
    </citation>
    <scope>NUCLEOTIDE SEQUENCE</scope>
</reference>
<comment type="caution">
    <text evidence="1">The sequence shown here is derived from an EMBL/GenBank/DDBJ whole genome shotgun (WGS) entry which is preliminary data.</text>
</comment>
<evidence type="ECO:0000313" key="1">
    <source>
        <dbReference type="EMBL" id="CAF0855844.1"/>
    </source>
</evidence>
<dbReference type="AlphaFoldDB" id="A0A813WJH4"/>
<dbReference type="EMBL" id="CAJNOT010000132">
    <property type="protein sequence ID" value="CAF0855844.1"/>
    <property type="molecule type" value="Genomic_DNA"/>
</dbReference>
<sequence>MPNTNESEGFYLDISEPGQATVAFPNDEEQKTLNLAGTDLAKSCSSVNIFWSYPTGLLTLIIETAYTEKRQPYAIHIHNEQLSASISNVYRVIDNQKIEVTTTDKKIILDSDSNYQVIVKFQGPPEMRTYGVNIHYDIIQK</sequence>
<name>A0A813WJH4_9BILA</name>
<gene>
    <name evidence="1" type="ORF">ZHD862_LOCUS5116</name>
</gene>
<accession>A0A813WJH4</accession>
<protein>
    <submittedName>
        <fullName evidence="1">Uncharacterized protein</fullName>
    </submittedName>
</protein>
<evidence type="ECO:0000313" key="2">
    <source>
        <dbReference type="Proteomes" id="UP000663864"/>
    </source>
</evidence>
<dbReference type="Proteomes" id="UP000663864">
    <property type="component" value="Unassembled WGS sequence"/>
</dbReference>